<dbReference type="Proteomes" id="UP000323671">
    <property type="component" value="Chromosome"/>
</dbReference>
<protein>
    <recommendedName>
        <fullName evidence="5">Flagellar protein FliT</fullName>
    </recommendedName>
</protein>
<gene>
    <name evidence="6" type="primary">fliT</name>
    <name evidence="6" type="ORF">OTERR_09210</name>
</gene>
<evidence type="ECO:0000256" key="5">
    <source>
        <dbReference type="ARBA" id="ARBA00093797"/>
    </source>
</evidence>
<evidence type="ECO:0000256" key="1">
    <source>
        <dbReference type="ARBA" id="ARBA00004514"/>
    </source>
</evidence>
<organism evidence="6 7">
    <name type="scientific">Oryzomicrobium terrae</name>
    <dbReference type="NCBI Taxonomy" id="1735038"/>
    <lineage>
        <taxon>Bacteria</taxon>
        <taxon>Pseudomonadati</taxon>
        <taxon>Pseudomonadota</taxon>
        <taxon>Betaproteobacteria</taxon>
        <taxon>Rhodocyclales</taxon>
        <taxon>Rhodocyclaceae</taxon>
        <taxon>Oryzomicrobium</taxon>
    </lineage>
</organism>
<dbReference type="KEGG" id="otr:OTERR_09210"/>
<proteinExistence type="predicted"/>
<dbReference type="Gene3D" id="1.20.58.380">
    <property type="entry name" value="Flagellar protein flit"/>
    <property type="match status" value="1"/>
</dbReference>
<sequence>MSITATGSSDPYEAFLSCSEEMFAAAVKQEWDTLTTLMEQRSQWESEIRRLRALDGPRQPLSPRQQEIFRRVLDLDREVQERVGPWLTHAGKLLKSWGALPS</sequence>
<evidence type="ECO:0000256" key="2">
    <source>
        <dbReference type="ARBA" id="ARBA00022490"/>
    </source>
</evidence>
<dbReference type="RefSeq" id="WP_149424999.1">
    <property type="nucleotide sequence ID" value="NZ_CP022579.1"/>
</dbReference>
<keyword evidence="6" id="KW-0969">Cilium</keyword>
<dbReference type="AlphaFoldDB" id="A0A5C1E7Y6"/>
<keyword evidence="4" id="KW-0143">Chaperone</keyword>
<keyword evidence="6" id="KW-0282">Flagellum</keyword>
<keyword evidence="3" id="KW-1005">Bacterial flagellum biogenesis</keyword>
<accession>A0A5C1E7Y6</accession>
<keyword evidence="7" id="KW-1185">Reference proteome</keyword>
<dbReference type="GO" id="GO:0044781">
    <property type="term" value="P:bacterial-type flagellum organization"/>
    <property type="evidence" value="ECO:0007669"/>
    <property type="project" value="UniProtKB-KW"/>
</dbReference>
<name>A0A5C1E7Y6_9RHOO</name>
<evidence type="ECO:0000313" key="6">
    <source>
        <dbReference type="EMBL" id="QEL64397.1"/>
    </source>
</evidence>
<dbReference type="EMBL" id="CP022579">
    <property type="protein sequence ID" value="QEL64397.1"/>
    <property type="molecule type" value="Genomic_DNA"/>
</dbReference>
<evidence type="ECO:0000256" key="3">
    <source>
        <dbReference type="ARBA" id="ARBA00022795"/>
    </source>
</evidence>
<comment type="subcellular location">
    <subcellularLocation>
        <location evidence="1">Cytoplasm</location>
        <location evidence="1">Cytosol</location>
    </subcellularLocation>
</comment>
<keyword evidence="2" id="KW-0963">Cytoplasm</keyword>
<reference evidence="6 7" key="1">
    <citation type="submission" date="2017-07" db="EMBL/GenBank/DDBJ databases">
        <title>Complete genome sequence of Oryzomicrobium terrae TPP412.</title>
        <authorList>
            <person name="Chiu L.-W."/>
            <person name="Lo K.-J."/>
            <person name="Tsai Y.-M."/>
            <person name="Lin S.-S."/>
            <person name="Kuo C.-H."/>
            <person name="Liu C.-T."/>
        </authorList>
    </citation>
    <scope>NUCLEOTIDE SEQUENCE [LARGE SCALE GENOMIC DNA]</scope>
    <source>
        <strain evidence="6 7">TPP412</strain>
    </source>
</reference>
<evidence type="ECO:0000256" key="4">
    <source>
        <dbReference type="ARBA" id="ARBA00023186"/>
    </source>
</evidence>
<keyword evidence="6" id="KW-0966">Cell projection</keyword>
<dbReference type="InterPro" id="IPR008622">
    <property type="entry name" value="FliT"/>
</dbReference>
<dbReference type="Pfam" id="PF05400">
    <property type="entry name" value="FliT"/>
    <property type="match status" value="1"/>
</dbReference>
<evidence type="ECO:0000313" key="7">
    <source>
        <dbReference type="Proteomes" id="UP000323671"/>
    </source>
</evidence>